<dbReference type="RefSeq" id="XP_038814530.1">
    <property type="nucleotide sequence ID" value="XM_038949545.1"/>
</dbReference>
<name>A0ABQ7IZ81_9HELO</name>
<dbReference type="GeneID" id="62228700"/>
<proteinExistence type="predicted"/>
<sequence>MYQLIGTIYTPPSAPIKDQVILGSLRRLVLYNTSLTSTPSALGTRTLQHVLIFWVDWCCTPGQPQTKKVHGVGKKKRKHNHLNRKDRIEDQAVLDPNLLMTTIRSSYRSRIWAQFKLNNGRIAYGSRNQQSIRYYQTPPSSAEDIYKDIPIPSHIAIGQGVCSKQRTSQKRAR</sequence>
<comment type="caution">
    <text evidence="1">The sequence shown here is derived from an EMBL/GenBank/DDBJ whole genome shotgun (WGS) entry which is preliminary data.</text>
</comment>
<accession>A0ABQ7IZ81</accession>
<reference evidence="1 2" key="1">
    <citation type="journal article" date="2020" name="Genome Biol. Evol.">
        <title>Comparative genomics of Sclerotiniaceae.</title>
        <authorList>
            <person name="Valero Jimenez C.A."/>
            <person name="Steentjes M."/>
            <person name="Scholten O.E."/>
            <person name="Van Kan J.A.L."/>
        </authorList>
    </citation>
    <scope>NUCLEOTIDE SEQUENCE [LARGE SCALE GENOMIC DNA]</scope>
    <source>
        <strain evidence="1 2">B1</strain>
    </source>
</reference>
<protein>
    <submittedName>
        <fullName evidence="1">Uncharacterized protein</fullName>
    </submittedName>
</protein>
<gene>
    <name evidence="1" type="ORF">EAE98_001926</name>
</gene>
<evidence type="ECO:0000313" key="2">
    <source>
        <dbReference type="Proteomes" id="UP000783213"/>
    </source>
</evidence>
<organism evidence="1 2">
    <name type="scientific">Botrytis deweyae</name>
    <dbReference type="NCBI Taxonomy" id="2478750"/>
    <lineage>
        <taxon>Eukaryota</taxon>
        <taxon>Fungi</taxon>
        <taxon>Dikarya</taxon>
        <taxon>Ascomycota</taxon>
        <taxon>Pezizomycotina</taxon>
        <taxon>Leotiomycetes</taxon>
        <taxon>Helotiales</taxon>
        <taxon>Sclerotiniaceae</taxon>
        <taxon>Botrytis</taxon>
    </lineage>
</organism>
<evidence type="ECO:0000313" key="1">
    <source>
        <dbReference type="EMBL" id="KAF7937612.1"/>
    </source>
</evidence>
<dbReference type="EMBL" id="RCSX01000003">
    <property type="protein sequence ID" value="KAF7937612.1"/>
    <property type="molecule type" value="Genomic_DNA"/>
</dbReference>
<dbReference type="Proteomes" id="UP000783213">
    <property type="component" value="Unassembled WGS sequence"/>
</dbReference>
<keyword evidence="2" id="KW-1185">Reference proteome</keyword>